<reference evidence="1" key="1">
    <citation type="submission" date="2021-06" db="EMBL/GenBank/DDBJ databases">
        <authorList>
            <person name="Kallberg Y."/>
            <person name="Tangrot J."/>
            <person name="Rosling A."/>
        </authorList>
    </citation>
    <scope>NUCLEOTIDE SEQUENCE</scope>
    <source>
        <strain evidence="1">MA461A</strain>
    </source>
</reference>
<evidence type="ECO:0000313" key="2">
    <source>
        <dbReference type="Proteomes" id="UP000789920"/>
    </source>
</evidence>
<comment type="caution">
    <text evidence="1">The sequence shown here is derived from an EMBL/GenBank/DDBJ whole genome shotgun (WGS) entry which is preliminary data.</text>
</comment>
<protein>
    <submittedName>
        <fullName evidence="1">21094_t:CDS:1</fullName>
    </submittedName>
</protein>
<dbReference type="Proteomes" id="UP000789920">
    <property type="component" value="Unassembled WGS sequence"/>
</dbReference>
<name>A0ACA9SMP0_9GLOM</name>
<keyword evidence="2" id="KW-1185">Reference proteome</keyword>
<sequence>GICENIPDYNTCGNSRPPGLLIDKIDFIDGRFIALDKRFYVYNLLQQEKTFKSLNLLDFSLYLKLVSYHPFTLDSTYQLSNDITLTKLLSPFKIDLYLVR</sequence>
<feature type="non-terminal residue" evidence="1">
    <location>
        <position position="100"/>
    </location>
</feature>
<accession>A0ACA9SMP0</accession>
<gene>
    <name evidence="1" type="ORF">RPERSI_LOCUS33098</name>
</gene>
<feature type="non-terminal residue" evidence="1">
    <location>
        <position position="1"/>
    </location>
</feature>
<dbReference type="EMBL" id="CAJVQC010141371">
    <property type="protein sequence ID" value="CAG8844171.1"/>
    <property type="molecule type" value="Genomic_DNA"/>
</dbReference>
<organism evidence="1 2">
    <name type="scientific">Racocetra persica</name>
    <dbReference type="NCBI Taxonomy" id="160502"/>
    <lineage>
        <taxon>Eukaryota</taxon>
        <taxon>Fungi</taxon>
        <taxon>Fungi incertae sedis</taxon>
        <taxon>Mucoromycota</taxon>
        <taxon>Glomeromycotina</taxon>
        <taxon>Glomeromycetes</taxon>
        <taxon>Diversisporales</taxon>
        <taxon>Gigasporaceae</taxon>
        <taxon>Racocetra</taxon>
    </lineage>
</organism>
<proteinExistence type="predicted"/>
<evidence type="ECO:0000313" key="1">
    <source>
        <dbReference type="EMBL" id="CAG8844171.1"/>
    </source>
</evidence>